<dbReference type="SUPFAM" id="SSF50978">
    <property type="entry name" value="WD40 repeat-like"/>
    <property type="match status" value="1"/>
</dbReference>
<organism evidence="1 2">
    <name type="scientific">Eremothecium sinecaudum</name>
    <dbReference type="NCBI Taxonomy" id="45286"/>
    <lineage>
        <taxon>Eukaryota</taxon>
        <taxon>Fungi</taxon>
        <taxon>Dikarya</taxon>
        <taxon>Ascomycota</taxon>
        <taxon>Saccharomycotina</taxon>
        <taxon>Saccharomycetes</taxon>
        <taxon>Saccharomycetales</taxon>
        <taxon>Saccharomycetaceae</taxon>
        <taxon>Eremothecium</taxon>
    </lineage>
</organism>
<evidence type="ECO:0000313" key="2">
    <source>
        <dbReference type="Proteomes" id="UP000243052"/>
    </source>
</evidence>
<name>A0A0X8HW69_9SACH</name>
<accession>A0A0X8HW69</accession>
<evidence type="ECO:0000313" key="1">
    <source>
        <dbReference type="EMBL" id="AMD22624.1"/>
    </source>
</evidence>
<reference evidence="1 2" key="1">
    <citation type="submission" date="2016-01" db="EMBL/GenBank/DDBJ databases">
        <title>Genome sequence of the yeast Holleya sinecauda.</title>
        <authorList>
            <person name="Dietrich F.S."/>
        </authorList>
    </citation>
    <scope>NUCLEOTIDE SEQUENCE [LARGE SCALE GENOMIC DNA]</scope>
    <source>
        <strain evidence="1 2">ATCC 58844</strain>
    </source>
</reference>
<dbReference type="InterPro" id="IPR036322">
    <property type="entry name" value="WD40_repeat_dom_sf"/>
</dbReference>
<dbReference type="STRING" id="45286.A0A0X8HW69"/>
<dbReference type="RefSeq" id="XP_017989620.1">
    <property type="nucleotide sequence ID" value="XM_018134108.1"/>
</dbReference>
<dbReference type="Proteomes" id="UP000243052">
    <property type="component" value="Chromosome viii"/>
</dbReference>
<proteinExistence type="predicted"/>
<gene>
    <name evidence="1" type="ORF">AW171_hschr84674</name>
</gene>
<protein>
    <submittedName>
        <fullName evidence="1">HHL146Cp</fullName>
    </submittedName>
</protein>
<dbReference type="GeneID" id="28725984"/>
<dbReference type="AlphaFoldDB" id="A0A0X8HW69"/>
<sequence>MGNKDAQPEAHMFLSESTMTEQFYTTKKMQSEYWNLNTGAVPSALAVEPENGVIMVSYKDGTDENLRLFRYNSDKGKMQELQSVSIPGEKIVLCELLGPKYIQAMKKREDKICSYHDQLILTAHADGVVNLISTSLELGDAKVIRRFNHKRYLRNELVVGDDKCAFNSSDCENEQVKSTTHIRELKPWFGESTCNMGFASVIGDHLFVCEFANNRYPIFQRHCPGITAIDLNPENVSLLAMAGAKYGKNGIAICDFSKGSTSGSLFVAANERVSCASELTSRGCLWLDTGTLVTVSGNNI</sequence>
<keyword evidence="2" id="KW-1185">Reference proteome</keyword>
<dbReference type="EMBL" id="CP014248">
    <property type="protein sequence ID" value="AMD22624.1"/>
    <property type="molecule type" value="Genomic_DNA"/>
</dbReference>
<dbReference type="OrthoDB" id="361494at2759"/>